<evidence type="ECO:0000256" key="1">
    <source>
        <dbReference type="SAM" id="MobiDB-lite"/>
    </source>
</evidence>
<organism evidence="2">
    <name type="scientific">viral metagenome</name>
    <dbReference type="NCBI Taxonomy" id="1070528"/>
    <lineage>
        <taxon>unclassified sequences</taxon>
        <taxon>metagenomes</taxon>
        <taxon>organismal metagenomes</taxon>
    </lineage>
</organism>
<feature type="region of interest" description="Disordered" evidence="1">
    <location>
        <begin position="38"/>
        <end position="68"/>
    </location>
</feature>
<dbReference type="EMBL" id="MN740993">
    <property type="protein sequence ID" value="QHU21905.1"/>
    <property type="molecule type" value="Genomic_DNA"/>
</dbReference>
<feature type="compositionally biased region" description="Basic residues" evidence="1">
    <location>
        <begin position="44"/>
        <end position="61"/>
    </location>
</feature>
<sequence>MKVYSFPRRFSRAYCKKTPCNKMGFTQKASCRPYKNCYKGGARTTRKQKKARSSVRSHTKKHNDPKFYYHSEHFSMTSHPAKGEPFGSKTVVTINNGKGTKTMANLNKTGHVTKHTEKSLNPKEVKEIAKGNYVPGLWAGF</sequence>
<name>A0A6C0KVB6_9ZZZZ</name>
<proteinExistence type="predicted"/>
<protein>
    <submittedName>
        <fullName evidence="2">Uncharacterized protein</fullName>
    </submittedName>
</protein>
<dbReference type="AlphaFoldDB" id="A0A6C0KVB6"/>
<accession>A0A6C0KVB6</accession>
<reference evidence="2" key="1">
    <citation type="journal article" date="2020" name="Nature">
        <title>Giant virus diversity and host interactions through global metagenomics.</title>
        <authorList>
            <person name="Schulz F."/>
            <person name="Roux S."/>
            <person name="Paez-Espino D."/>
            <person name="Jungbluth S."/>
            <person name="Walsh D.A."/>
            <person name="Denef V.J."/>
            <person name="McMahon K.D."/>
            <person name="Konstantinidis K.T."/>
            <person name="Eloe-Fadrosh E.A."/>
            <person name="Kyrpides N.C."/>
            <person name="Woyke T."/>
        </authorList>
    </citation>
    <scope>NUCLEOTIDE SEQUENCE</scope>
    <source>
        <strain evidence="2">GVMAG-S-3300013286-35</strain>
    </source>
</reference>
<evidence type="ECO:0000313" key="2">
    <source>
        <dbReference type="EMBL" id="QHU21905.1"/>
    </source>
</evidence>